<dbReference type="Gene3D" id="1.10.486.10">
    <property type="entry name" value="PCRA, domain 4"/>
    <property type="match status" value="1"/>
</dbReference>
<dbReference type="GO" id="GO:0005829">
    <property type="term" value="C:cytosol"/>
    <property type="evidence" value="ECO:0007669"/>
    <property type="project" value="TreeGrafter"/>
</dbReference>
<feature type="binding site" evidence="15">
    <location>
        <position position="991"/>
    </location>
    <ligand>
        <name>Mg(2+)</name>
        <dbReference type="ChEBI" id="CHEBI:18420"/>
    </ligand>
</feature>
<dbReference type="InterPro" id="IPR011604">
    <property type="entry name" value="PDDEXK-like_dom_sf"/>
</dbReference>
<keyword evidence="10 15" id="KW-0238">DNA-binding</keyword>
<dbReference type="SUPFAM" id="SSF52980">
    <property type="entry name" value="Restriction endonuclease-like"/>
    <property type="match status" value="1"/>
</dbReference>
<reference evidence="19 20" key="1">
    <citation type="submission" date="2010-03" db="EMBL/GenBank/DDBJ databases">
        <authorList>
            <consortium name="The Broad Institute Genome Sequencing Platform"/>
            <person name="Ward D."/>
            <person name="Earl A."/>
            <person name="Feldgarden M."/>
            <person name="Gevers D."/>
            <person name="Young S."/>
            <person name="Zeng Q."/>
            <person name="Koehrsen M."/>
            <person name="Alvarado L."/>
            <person name="Berlin A.M."/>
            <person name="Borenstein D."/>
            <person name="Chapman S.B."/>
            <person name="Chen Z."/>
            <person name="Engels R."/>
            <person name="Freedman E."/>
            <person name="Gellesch M."/>
            <person name="Goldberg J."/>
            <person name="Griggs A."/>
            <person name="Gujja S."/>
            <person name="Heilman E.R."/>
            <person name="Heiman D.I."/>
            <person name="Hepburn T.A."/>
            <person name="Howarth C."/>
            <person name="Jen D."/>
            <person name="Larson L."/>
            <person name="Mehta T."/>
            <person name="Park D."/>
            <person name="Pearson M."/>
            <person name="Richards J."/>
            <person name="Roberts A."/>
            <person name="Saif S."/>
            <person name="Shea T.D."/>
            <person name="Shenoy N."/>
            <person name="Sisk P."/>
            <person name="Stolte C."/>
            <person name="Sykes S.N."/>
            <person name="Walk T."/>
            <person name="White J."/>
            <person name="Yandava C."/>
            <person name="Izard J."/>
            <person name="Baranova O.V."/>
            <person name="Blanton J.M."/>
            <person name="Tanner A.C."/>
            <person name="Dewhirst F."/>
            <person name="Haas B."/>
            <person name="Nusbaum C."/>
            <person name="Birren B."/>
        </authorList>
    </citation>
    <scope>NUCLEOTIDE SEQUENCE [LARGE SCALE GENOMIC DNA]</scope>
    <source>
        <strain evidence="19 20">ATCC 29453</strain>
    </source>
</reference>
<comment type="function">
    <text evidence="15">A helicase/nuclease that prepares dsDNA breaks (DSB) for recombinational DNA repair. Binds to DSBs and unwinds DNA via a highly rapid and processive ATP-dependent bidirectional helicase activity. Unwinds dsDNA until it encounters a Chi (crossover hotspot instigator) sequence from the 3' direction. Cuts ssDNA a few nucleotides 3' to the Chi site. The properties and activities of the enzyme are changed at Chi. The Chi-altered holoenzyme produces a long 3'-ssDNA overhang and facilitates RecA-binding to the ssDNA for homologous DNA recombination and repair. Holoenzyme degrades any linearized DNA that is unable to undergo homologous recombination. In the holoenzyme this subunit contributes ATPase, 3'-5' helicase, exonuclease activity and loads RecA onto ssDNA.</text>
</comment>
<keyword evidence="1 15" id="KW-0540">Nuclease</keyword>
<dbReference type="HOGENOM" id="CLU_001114_6_1_4"/>
<dbReference type="CDD" id="cd22352">
    <property type="entry name" value="RecB_C-like"/>
    <property type="match status" value="1"/>
</dbReference>
<evidence type="ECO:0000256" key="7">
    <source>
        <dbReference type="ARBA" id="ARBA00022839"/>
    </source>
</evidence>
<dbReference type="Pfam" id="PF13361">
    <property type="entry name" value="UvrD_C"/>
    <property type="match status" value="1"/>
</dbReference>
<evidence type="ECO:0000313" key="19">
    <source>
        <dbReference type="EMBL" id="EFG31586.1"/>
    </source>
</evidence>
<comment type="caution">
    <text evidence="19">The sequence shown here is derived from an EMBL/GenBank/DDBJ whole genome shotgun (WGS) entry which is preliminary data.</text>
</comment>
<dbReference type="InterPro" id="IPR027417">
    <property type="entry name" value="P-loop_NTPase"/>
</dbReference>
<evidence type="ECO:0000256" key="6">
    <source>
        <dbReference type="ARBA" id="ARBA00022806"/>
    </source>
</evidence>
<evidence type="ECO:0000256" key="11">
    <source>
        <dbReference type="ARBA" id="ARBA00023204"/>
    </source>
</evidence>
<dbReference type="SUPFAM" id="SSF52540">
    <property type="entry name" value="P-loop containing nucleoside triphosphate hydrolases"/>
    <property type="match status" value="1"/>
</dbReference>
<feature type="region of interest" description="Nuclease activity, interacts with RecD and RecA" evidence="15">
    <location>
        <begin position="933"/>
        <end position="1206"/>
    </location>
</feature>
<evidence type="ECO:0000256" key="15">
    <source>
        <dbReference type="HAMAP-Rule" id="MF_01485"/>
    </source>
</evidence>
<accession>V9H6C6</accession>
<feature type="binding site" evidence="16">
    <location>
        <begin position="20"/>
        <end position="27"/>
    </location>
    <ligand>
        <name>ATP</name>
        <dbReference type="ChEBI" id="CHEBI:30616"/>
    </ligand>
</feature>
<evidence type="ECO:0000256" key="9">
    <source>
        <dbReference type="ARBA" id="ARBA00022842"/>
    </source>
</evidence>
<dbReference type="AlphaFoldDB" id="V9H6C6"/>
<dbReference type="RefSeq" id="WP_002641636.1">
    <property type="nucleotide sequence ID" value="NZ_JH815301.1"/>
</dbReference>
<dbReference type="GO" id="GO:0008854">
    <property type="term" value="F:exodeoxyribonuclease V activity"/>
    <property type="evidence" value="ECO:0007669"/>
    <property type="project" value="UniProtKB-EC"/>
</dbReference>
<comment type="catalytic activity">
    <reaction evidence="13 15">
        <text>Couples ATP hydrolysis with the unwinding of duplex DNA by translocating in the 3'-5' direction.</text>
        <dbReference type="EC" id="5.6.2.4"/>
    </reaction>
</comment>
<keyword evidence="11 15" id="KW-0234">DNA repair</keyword>
<dbReference type="InterPro" id="IPR004586">
    <property type="entry name" value="RecB"/>
</dbReference>
<dbReference type="NCBIfam" id="TIGR00609">
    <property type="entry name" value="recB"/>
    <property type="match status" value="1"/>
</dbReference>
<sequence length="1206" mass="138783">MFQTLNPLEVPISHTNLIEASAGTGKTWNIAALFTRLILLEHYRINTILVVTFTKAATAELKTRLRIRLDETLSILNRTPDAANNFDLLKQNCHSNGKLDEFLLNLIQQALQKEDQARLQLRLKAAISEFDNAAIYTIHGFCQRVLQDFAFLCQVPFDIQLDEQSAENQQIIAAQDFWRTQVATQPHLANLVHRHRLTPENQLFELKSFISRPYLPFRQPECQYDYAQTLADFQAAWQNIQSEINQIEADFWAIQPLLDGRNFRKESFTKKFDWLKENVRFELPDLANLRKTLENSSQNIPFHYDFIDEKIKKQRPDENKMRNVAKLGELADLTDYLIAAEQNVLHQLSCDFTNYLRQYRQEQKKHSPQRIFDDLLLDVHHALLNNPEYSQSLVDSLAQNWHVALIDEFQDTDPLQYAIFRTAFAQTNTPLFLVGDPKQAIYGFRGADIFSYLQAVKDSEYHYTLNTNHRSHKKLMDSISSLFQREQAFALPEITYTPIQAHRQQSDLSDNLSSVQIRWLSNHDGENQDKLVKQSAAICAQQIADLLAQSAQGSLKINDENVHAGQIAILVRAHKDGAVAQRELKRLGIQSVLLSKANIFAEPEAQAVAALLEFVIQPQKLGLLRFVLSSCLFKYDSADLQDLNIDENKLLTWIDSANQTLEVWHQFGIYSALQQFFTRHQVETHLLAQKNERSLTNLHQIMELLAQEDELSHTPTSLHQWLNQEIQAALKNNSITAEHQVLRLESDENLVKIVTMHAAKGLEYPIVFCPFAWKKSNDSSRQQWYISHETGEAQIISKNQYKQSDADKLSIQQENLSEDLRLLYVALTRARERLYVYVSHFQSSEQPKKSAENEGQFINALAYLLNADKNLTQDATAYENHWRNFIAQNNQNGADFEFIVHHDTHHSSNLKKQQNADLPNYQAKSFQNRHFQFIQHASFTSLSRQTQRATELLLPALDSDELQMTALPTTPPDGDSIHAFPQGAAAGMCLHTILERLDFRQPAVKQIDWINKKLNEARFDANIWRDAVVQMCDFARETPLLARVNLASLNPRNYLSEMTFLIHTTHFRLADIQAWFAAQKNKLPERIIQAAQQLNFYDVRGFLNGAVDLVAQTPDNNILIIDYKSNYLGNSAAAYTPHAINDAMAEHHYYFQAFIYAIAVARYLKSRDRLPEKIAVRYLFLRGLDGITDNGVWTWDIDVADLTKWT</sequence>
<dbReference type="STRING" id="641147.HMPREF9021_00862"/>
<dbReference type="PANTHER" id="PTHR11070:SF23">
    <property type="entry name" value="RECBCD ENZYME SUBUNIT RECB"/>
    <property type="match status" value="1"/>
</dbReference>
<dbReference type="OrthoDB" id="5905204at2"/>
<reference evidence="19 20" key="2">
    <citation type="submission" date="2011-10" db="EMBL/GenBank/DDBJ databases">
        <title>The Genome Sequence of Simonsiella muelleri ATCC 29453.</title>
        <authorList>
            <consortium name="The Broad Institute Genome Sequencing Platform"/>
            <consortium name="The Broad Institute Genome Sequencing Center for Infectious Disease"/>
            <person name="Earl A."/>
            <person name="Ward D."/>
            <person name="Feldgarden M."/>
            <person name="Gevers D."/>
            <person name="Izard J."/>
            <person name="Baranova O.V."/>
            <person name="Blanton J.M."/>
            <person name="Tanner A.C."/>
            <person name="Dewhirst F."/>
            <person name="Young S.K."/>
            <person name="Zeng Q."/>
            <person name="Gargeya S."/>
            <person name="Fitzgerald M."/>
            <person name="Haas B."/>
            <person name="Abouelleil A."/>
            <person name="Alvarado L."/>
            <person name="Arachchi H.M."/>
            <person name="Berlin A."/>
            <person name="Brown A."/>
            <person name="Chapman S.B."/>
            <person name="Chen Z."/>
            <person name="Dunbar C."/>
            <person name="Freedman E."/>
            <person name="Gearin G."/>
            <person name="Goldberg J."/>
            <person name="Griggs A."/>
            <person name="Gujja S."/>
            <person name="Heiman D."/>
            <person name="Howarth C."/>
            <person name="Larson L."/>
            <person name="Lui A."/>
            <person name="MacDonald P.J.P."/>
            <person name="Montmayeur A."/>
            <person name="Murphy C."/>
            <person name="Neiman D."/>
            <person name="Pearson M."/>
            <person name="Priest M."/>
            <person name="Roberts A."/>
            <person name="Saif S."/>
            <person name="Shea T."/>
            <person name="Shenoy N."/>
            <person name="Sisk P."/>
            <person name="Stolte C."/>
            <person name="Sykes S."/>
            <person name="Wortman J."/>
            <person name="Nusbaum C."/>
            <person name="Birren B."/>
        </authorList>
    </citation>
    <scope>NUCLEOTIDE SEQUENCE [LARGE SCALE GENOMIC DNA]</scope>
    <source>
        <strain evidence="19 20">ATCC 29453</strain>
    </source>
</reference>
<dbReference type="GO" id="GO:0009338">
    <property type="term" value="C:exodeoxyribonuclease V complex"/>
    <property type="evidence" value="ECO:0007669"/>
    <property type="project" value="TreeGrafter"/>
</dbReference>
<dbReference type="EC" id="3.1.11.5" evidence="15"/>
<dbReference type="HAMAP" id="MF_01485">
    <property type="entry name" value="RecB"/>
    <property type="match status" value="1"/>
</dbReference>
<evidence type="ECO:0000256" key="13">
    <source>
        <dbReference type="ARBA" id="ARBA00034617"/>
    </source>
</evidence>
<protein>
    <recommendedName>
        <fullName evidence="15">RecBCD enzyme subunit RecB</fullName>
        <ecNumber evidence="15">3.1.11.5</ecNumber>
        <ecNumber evidence="15">5.6.2.4</ecNumber>
    </recommendedName>
    <alternativeName>
        <fullName evidence="15">DNA 3'-5' helicase subunit RecB</fullName>
    </alternativeName>
    <alternativeName>
        <fullName evidence="15">Exonuclease V subunit RecB</fullName>
        <shortName evidence="15">ExoV subunit RecB</shortName>
    </alternativeName>
    <alternativeName>
        <fullName evidence="15">Helicase/nuclease RecBCD subunit RecB</fullName>
    </alternativeName>
</protein>
<keyword evidence="5 15" id="KW-0378">Hydrolase</keyword>
<proteinExistence type="inferred from homology"/>
<evidence type="ECO:0000256" key="10">
    <source>
        <dbReference type="ARBA" id="ARBA00023125"/>
    </source>
</evidence>
<dbReference type="PROSITE" id="PS51198">
    <property type="entry name" value="UVRD_HELICASE_ATP_BIND"/>
    <property type="match status" value="1"/>
</dbReference>
<evidence type="ECO:0000256" key="12">
    <source>
        <dbReference type="ARBA" id="ARBA00023235"/>
    </source>
</evidence>
<dbReference type="Gene3D" id="1.10.3170.10">
    <property type="entry name" value="Recbcd, chain B, domain 2"/>
    <property type="match status" value="1"/>
</dbReference>
<evidence type="ECO:0000256" key="2">
    <source>
        <dbReference type="ARBA" id="ARBA00022723"/>
    </source>
</evidence>
<dbReference type="GO" id="GO:0000724">
    <property type="term" value="P:double-strand break repair via homologous recombination"/>
    <property type="evidence" value="ECO:0007669"/>
    <property type="project" value="UniProtKB-UniRule"/>
</dbReference>
<comment type="similarity">
    <text evidence="15">Belongs to the helicase family. UvrD subfamily.</text>
</comment>
<dbReference type="InterPro" id="IPR014017">
    <property type="entry name" value="DNA_helicase_UvrD-like_C"/>
</dbReference>
<evidence type="ECO:0000313" key="20">
    <source>
        <dbReference type="Proteomes" id="UP000017813"/>
    </source>
</evidence>
<keyword evidence="20" id="KW-1185">Reference proteome</keyword>
<comment type="domain">
    <text evidence="15">The N-terminal DNA-binding domain is a ssDNA-dependent ATPase and has ATP-dependent 3'-5' helicase function. This domain interacts with RecC.</text>
</comment>
<keyword evidence="6 15" id="KW-0347">Helicase</keyword>
<dbReference type="Proteomes" id="UP000017813">
    <property type="component" value="Unassembled WGS sequence"/>
</dbReference>
<feature type="region of interest" description="DNA-binding and helicase activity, interacts with RecC" evidence="15">
    <location>
        <begin position="1"/>
        <end position="907"/>
    </location>
</feature>
<keyword evidence="8 15" id="KW-0067">ATP-binding</keyword>
<comment type="subunit">
    <text evidence="15">Heterotrimer of RecB, RecC and RecD. All subunits contribute to DNA-binding. Interacts with RecA.</text>
</comment>
<evidence type="ECO:0000256" key="5">
    <source>
        <dbReference type="ARBA" id="ARBA00022801"/>
    </source>
</evidence>
<dbReference type="EC" id="5.6.2.4" evidence="15"/>
<keyword evidence="4 15" id="KW-0227">DNA damage</keyword>
<organism evidence="19 20">
    <name type="scientific">Simonsiella muelleri ATCC 29453</name>
    <dbReference type="NCBI Taxonomy" id="641147"/>
    <lineage>
        <taxon>Bacteria</taxon>
        <taxon>Pseudomonadati</taxon>
        <taxon>Pseudomonadota</taxon>
        <taxon>Betaproteobacteria</taxon>
        <taxon>Neisseriales</taxon>
        <taxon>Neisseriaceae</taxon>
        <taxon>Simonsiella</taxon>
    </lineage>
</organism>
<feature type="domain" description="UvrD-like helicase C-terminal" evidence="18">
    <location>
        <begin position="484"/>
        <end position="761"/>
    </location>
</feature>
<dbReference type="Gene3D" id="3.40.50.300">
    <property type="entry name" value="P-loop containing nucleotide triphosphate hydrolases"/>
    <property type="match status" value="2"/>
</dbReference>
<feature type="active site" description="For nuclease activity" evidence="15">
    <location>
        <position position="1122"/>
    </location>
</feature>
<evidence type="ECO:0000256" key="1">
    <source>
        <dbReference type="ARBA" id="ARBA00022722"/>
    </source>
</evidence>
<evidence type="ECO:0000256" key="4">
    <source>
        <dbReference type="ARBA" id="ARBA00022763"/>
    </source>
</evidence>
<dbReference type="eggNOG" id="COG1074">
    <property type="taxonomic scope" value="Bacteria"/>
</dbReference>
<evidence type="ECO:0000259" key="18">
    <source>
        <dbReference type="PROSITE" id="PS51217"/>
    </source>
</evidence>
<evidence type="ECO:0000256" key="3">
    <source>
        <dbReference type="ARBA" id="ARBA00022741"/>
    </source>
</evidence>
<evidence type="ECO:0000256" key="14">
    <source>
        <dbReference type="ARBA" id="ARBA00048988"/>
    </source>
</evidence>
<evidence type="ECO:0000259" key="17">
    <source>
        <dbReference type="PROSITE" id="PS51198"/>
    </source>
</evidence>
<dbReference type="GO" id="GO:0003677">
    <property type="term" value="F:DNA binding"/>
    <property type="evidence" value="ECO:0007669"/>
    <property type="project" value="UniProtKB-UniRule"/>
</dbReference>
<keyword evidence="2 15" id="KW-0479">Metal-binding</keyword>
<comment type="catalytic activity">
    <reaction evidence="15">
        <text>Exonucleolytic cleavage (in the presence of ATP) in either 5'- to 3'- or 3'- to 5'-direction to yield 5'-phosphooligonucleotides.</text>
        <dbReference type="EC" id="3.1.11.5"/>
    </reaction>
</comment>
<dbReference type="GO" id="GO:0005524">
    <property type="term" value="F:ATP binding"/>
    <property type="evidence" value="ECO:0007669"/>
    <property type="project" value="UniProtKB-UniRule"/>
</dbReference>
<dbReference type="GO" id="GO:0043138">
    <property type="term" value="F:3'-5' DNA helicase activity"/>
    <property type="evidence" value="ECO:0007669"/>
    <property type="project" value="UniProtKB-UniRule"/>
</dbReference>
<comment type="miscellaneous">
    <text evidence="15">In the RecBCD complex, RecB has a slow 3'-5' helicase, an exonuclease activity and loads RecA onto ssDNA, RecD has a fast 5'-3' helicase activity, while RecC stimulates the ATPase and processivity of the RecB helicase and contributes to recognition of the Chi site.</text>
</comment>
<feature type="binding site" evidence="15">
    <location>
        <position position="1108"/>
    </location>
    <ligand>
        <name>Mg(2+)</name>
        <dbReference type="ChEBI" id="CHEBI:18420"/>
    </ligand>
</feature>
<keyword evidence="9 15" id="KW-0460">Magnesium</keyword>
<gene>
    <name evidence="15" type="primary">recB</name>
    <name evidence="19" type="ORF">HMPREF9021_00862</name>
</gene>
<dbReference type="PANTHER" id="PTHR11070">
    <property type="entry name" value="UVRD / RECB / PCRA DNA HELICASE FAMILY MEMBER"/>
    <property type="match status" value="1"/>
</dbReference>
<keyword evidence="7 15" id="KW-0269">Exonuclease</keyword>
<dbReference type="InterPro" id="IPR000212">
    <property type="entry name" value="DNA_helicase_UvrD/REP"/>
</dbReference>
<comment type="catalytic activity">
    <reaction evidence="14 15">
        <text>ATP + H2O = ADP + phosphate + H(+)</text>
        <dbReference type="Rhea" id="RHEA:13065"/>
        <dbReference type="ChEBI" id="CHEBI:15377"/>
        <dbReference type="ChEBI" id="CHEBI:15378"/>
        <dbReference type="ChEBI" id="CHEBI:30616"/>
        <dbReference type="ChEBI" id="CHEBI:43474"/>
        <dbReference type="ChEBI" id="CHEBI:456216"/>
        <dbReference type="EC" id="5.6.2.4"/>
    </reaction>
</comment>
<dbReference type="Pfam" id="PF00580">
    <property type="entry name" value="UvrD-helicase"/>
    <property type="match status" value="1"/>
</dbReference>
<dbReference type="InterPro" id="IPR011335">
    <property type="entry name" value="Restrct_endonuc-II-like"/>
</dbReference>
<evidence type="ECO:0000256" key="8">
    <source>
        <dbReference type="ARBA" id="ARBA00022840"/>
    </source>
</evidence>
<dbReference type="GO" id="GO:0016887">
    <property type="term" value="F:ATP hydrolysis activity"/>
    <property type="evidence" value="ECO:0007669"/>
    <property type="project" value="RHEA"/>
</dbReference>
<evidence type="ECO:0000256" key="16">
    <source>
        <dbReference type="PROSITE-ProRule" id="PRU00560"/>
    </source>
</evidence>
<comment type="cofactor">
    <cofactor evidence="15">
        <name>Mg(2+)</name>
        <dbReference type="ChEBI" id="CHEBI:18420"/>
    </cofactor>
    <text evidence="15">Binds 1 Mg(2+) ion per subunit.</text>
</comment>
<feature type="domain" description="UvrD-like helicase ATP-binding" evidence="17">
    <location>
        <begin position="1"/>
        <end position="472"/>
    </location>
</feature>
<comment type="domain">
    <text evidence="15">The C-terminal domain has nuclease activity and interacts with RecD. It interacts with RecA, facilitating its loading onto ssDNA.</text>
</comment>
<name>V9H6C6_9NEIS</name>
<keyword evidence="12 15" id="KW-0413">Isomerase</keyword>
<dbReference type="InterPro" id="IPR014016">
    <property type="entry name" value="UvrD-like_ATP-bd"/>
</dbReference>
<dbReference type="PROSITE" id="PS51217">
    <property type="entry name" value="UVRD_HELICASE_CTER"/>
    <property type="match status" value="1"/>
</dbReference>
<dbReference type="Gene3D" id="3.90.320.10">
    <property type="match status" value="1"/>
</dbReference>
<feature type="binding site" evidence="15">
    <location>
        <position position="1122"/>
    </location>
    <ligand>
        <name>Mg(2+)</name>
        <dbReference type="ChEBI" id="CHEBI:18420"/>
    </ligand>
</feature>
<keyword evidence="3 15" id="KW-0547">Nucleotide-binding</keyword>
<dbReference type="EMBL" id="ADCY02000019">
    <property type="protein sequence ID" value="EFG31586.1"/>
    <property type="molecule type" value="Genomic_DNA"/>
</dbReference>
<dbReference type="GO" id="GO:0000287">
    <property type="term" value="F:magnesium ion binding"/>
    <property type="evidence" value="ECO:0007669"/>
    <property type="project" value="UniProtKB-UniRule"/>
</dbReference>